<dbReference type="CDD" id="cd20070">
    <property type="entry name" value="5TM_YidC_Alb3"/>
    <property type="match status" value="1"/>
</dbReference>
<comment type="caution">
    <text evidence="16">The sequence shown here is derived from an EMBL/GenBank/DDBJ whole genome shotgun (WGS) entry which is preliminary data.</text>
</comment>
<dbReference type="RefSeq" id="WP_047761428.1">
    <property type="nucleotide sequence ID" value="NZ_CP091510.1"/>
</dbReference>
<dbReference type="GO" id="GO:0032977">
    <property type="term" value="F:membrane insertase activity"/>
    <property type="evidence" value="ECO:0007669"/>
    <property type="project" value="InterPro"/>
</dbReference>
<evidence type="ECO:0000256" key="10">
    <source>
        <dbReference type="ARBA" id="ARBA00023186"/>
    </source>
</evidence>
<keyword evidence="4 13" id="KW-0813">Transport</keyword>
<dbReference type="GO" id="GO:0051205">
    <property type="term" value="P:protein insertion into membrane"/>
    <property type="evidence" value="ECO:0007669"/>
    <property type="project" value="TreeGrafter"/>
</dbReference>
<dbReference type="InterPro" id="IPR028055">
    <property type="entry name" value="YidC/Oxa/ALB_C"/>
</dbReference>
<proteinExistence type="inferred from homology"/>
<evidence type="ECO:0000259" key="15">
    <source>
        <dbReference type="Pfam" id="PF14849"/>
    </source>
</evidence>
<dbReference type="Pfam" id="PF14849">
    <property type="entry name" value="YidC_periplas"/>
    <property type="match status" value="1"/>
</dbReference>
<evidence type="ECO:0000256" key="13">
    <source>
        <dbReference type="HAMAP-Rule" id="MF_01810"/>
    </source>
</evidence>
<gene>
    <name evidence="13" type="primary">yidC</name>
    <name evidence="16" type="ORF">PL75_08120</name>
</gene>
<dbReference type="Gene3D" id="2.70.98.90">
    <property type="match status" value="1"/>
</dbReference>
<dbReference type="GO" id="GO:0005886">
    <property type="term" value="C:plasma membrane"/>
    <property type="evidence" value="ECO:0007669"/>
    <property type="project" value="UniProtKB-SubCell"/>
</dbReference>
<feature type="transmembrane region" description="Helical" evidence="13">
    <location>
        <begin position="495"/>
        <end position="520"/>
    </location>
</feature>
<comment type="similarity">
    <text evidence="2 13">Belongs to the OXA1/ALB3/YidC family. Type 1 subfamily.</text>
</comment>
<dbReference type="NCBIfam" id="TIGR03592">
    <property type="entry name" value="yidC_oxa1_cterm"/>
    <property type="match status" value="1"/>
</dbReference>
<keyword evidence="9 13" id="KW-0472">Membrane</keyword>
<dbReference type="PATRIC" id="fig|1470200.3.peg.535"/>
<dbReference type="InterPro" id="IPR001708">
    <property type="entry name" value="YidC/ALB3/OXA1/COX18"/>
</dbReference>
<keyword evidence="8 13" id="KW-1133">Transmembrane helix</keyword>
<dbReference type="NCBIfam" id="NF002352">
    <property type="entry name" value="PRK01318.1-3"/>
    <property type="match status" value="1"/>
</dbReference>
<dbReference type="InterPro" id="IPR028053">
    <property type="entry name" value="Membr_insert_YidC_N"/>
</dbReference>
<feature type="domain" description="Membrane insertase YidC/Oxa/ALB C-terminal" evidence="14">
    <location>
        <begin position="356"/>
        <end position="533"/>
    </location>
</feature>
<dbReference type="PANTHER" id="PTHR12428">
    <property type="entry name" value="OXA1"/>
    <property type="match status" value="1"/>
</dbReference>
<dbReference type="InterPro" id="IPR019998">
    <property type="entry name" value="Membr_insert_YidC"/>
</dbReference>
<dbReference type="STRING" id="1470200.PL75_08120"/>
<reference evidence="16 17" key="1">
    <citation type="submission" date="2014-11" db="EMBL/GenBank/DDBJ databases">
        <title>Genome of a novel goose pathogen.</title>
        <authorList>
            <person name="Hansen C.M."/>
            <person name="Hueffer K."/>
            <person name="Choi S.C."/>
        </authorList>
    </citation>
    <scope>NUCLEOTIDE SEQUENCE [LARGE SCALE GENOMIC DNA]</scope>
    <source>
        <strain evidence="16 17">KH1503</strain>
    </source>
</reference>
<evidence type="ECO:0000313" key="17">
    <source>
        <dbReference type="Proteomes" id="UP000036027"/>
    </source>
</evidence>
<dbReference type="PANTHER" id="PTHR12428:SF65">
    <property type="entry name" value="CYTOCHROME C OXIDASE ASSEMBLY PROTEIN COX18, MITOCHONDRIAL"/>
    <property type="match status" value="1"/>
</dbReference>
<evidence type="ECO:0000256" key="6">
    <source>
        <dbReference type="ARBA" id="ARBA00022692"/>
    </source>
</evidence>
<dbReference type="OrthoDB" id="9780552at2"/>
<sequence>MDFKRLMIFFSVALLILLGWEQMFPTPKQPVTQKQAGTQQQAAGTQPAQIAALSPAVPVTVITDTVKAVIDEKSGDLRQLTLLKYNSSSDESKDFVLFNDSNAYTYVAQSELLDAAGRNVLQNLSFQAPQKQYTLNGDTLEVRLSAPETNGLKVDKVYTFTKGSYLINVRFDVNNQSGQPVKLDAAYRLLRDNSKPEGEGYFNHTYTGPVVYTPEGKFEKVAFDTLDDDFKSGKDQADYVRRSTSGWVGMVQHYFMATWIMQPKDGASICAEGTCQLDIRRTDNLYAAGVRAPLKVVAAGATESFAAGLYAGPQTTSVISQVADNLQLAKDYGKVHIFASPLFWLLNKLHDVVGNWGWAIVLLTIIVKAILYPLTNASYRSMAKMRAVAPRLQALKEKYGDDRMAMQQAMMKMYKDEKINPLGGCLPMLLQIPVFIGLYWAIFSSVELRQAPWFGWIADLSRPDPWFILPIVMAVTMFIQTYLNPPPTDPMQAKIMKIMPLVFSVMFFFFPAGLVLYWVVNNILTIFQQWYINTSIEKQRKQGEVVS</sequence>
<feature type="transmembrane region" description="Helical" evidence="13">
    <location>
        <begin position="419"/>
        <end position="446"/>
    </location>
</feature>
<accession>A0A0J0YQV0</accession>
<evidence type="ECO:0000256" key="7">
    <source>
        <dbReference type="ARBA" id="ARBA00022927"/>
    </source>
</evidence>
<dbReference type="InterPro" id="IPR047196">
    <property type="entry name" value="YidC_ALB_C"/>
</dbReference>
<keyword evidence="10 13" id="KW-0143">Chaperone</keyword>
<comment type="subcellular location">
    <subcellularLocation>
        <location evidence="1">Cell inner membrane</location>
        <topology evidence="1">Multi-pass membrane protein</topology>
    </subcellularLocation>
    <subcellularLocation>
        <location evidence="13">Cell membrane</location>
        <topology evidence="13">Multi-pass membrane protein</topology>
    </subcellularLocation>
</comment>
<dbReference type="PRINTS" id="PR01900">
    <property type="entry name" value="YIDCPROTEIN"/>
</dbReference>
<dbReference type="Proteomes" id="UP000036027">
    <property type="component" value="Unassembled WGS sequence"/>
</dbReference>
<organism evidence="16 17">
    <name type="scientific">Neisseria arctica</name>
    <dbReference type="NCBI Taxonomy" id="1470200"/>
    <lineage>
        <taxon>Bacteria</taxon>
        <taxon>Pseudomonadati</taxon>
        <taxon>Pseudomonadota</taxon>
        <taxon>Betaproteobacteria</taxon>
        <taxon>Neisseriales</taxon>
        <taxon>Neisseriaceae</taxon>
        <taxon>Neisseria</taxon>
    </lineage>
</organism>
<evidence type="ECO:0000256" key="2">
    <source>
        <dbReference type="ARBA" id="ARBA00010527"/>
    </source>
</evidence>
<feature type="domain" description="Membrane insertase YidC N-terminal" evidence="15">
    <location>
        <begin position="59"/>
        <end position="345"/>
    </location>
</feature>
<dbReference type="InterPro" id="IPR038221">
    <property type="entry name" value="YidC_periplasmic_sf"/>
</dbReference>
<dbReference type="Pfam" id="PF02096">
    <property type="entry name" value="60KD_IMP"/>
    <property type="match status" value="1"/>
</dbReference>
<dbReference type="EMBL" id="JTDO01000012">
    <property type="protein sequence ID" value="KLT72497.1"/>
    <property type="molecule type" value="Genomic_DNA"/>
</dbReference>
<evidence type="ECO:0000256" key="8">
    <source>
        <dbReference type="ARBA" id="ARBA00022989"/>
    </source>
</evidence>
<dbReference type="AlphaFoldDB" id="A0A0J0YQV0"/>
<evidence type="ECO:0000256" key="1">
    <source>
        <dbReference type="ARBA" id="ARBA00004429"/>
    </source>
</evidence>
<keyword evidence="17" id="KW-1185">Reference proteome</keyword>
<dbReference type="CDD" id="cd19961">
    <property type="entry name" value="EcYidC-like_peri"/>
    <property type="match status" value="1"/>
</dbReference>
<protein>
    <recommendedName>
        <fullName evidence="3 13">Membrane protein insertase YidC</fullName>
    </recommendedName>
    <alternativeName>
        <fullName evidence="12 13">Foldase YidC</fullName>
    </alternativeName>
    <alternativeName>
        <fullName evidence="11 13">Membrane integrase YidC</fullName>
    </alternativeName>
    <alternativeName>
        <fullName evidence="13">Membrane protein YidC</fullName>
    </alternativeName>
</protein>
<feature type="transmembrane region" description="Helical" evidence="13">
    <location>
        <begin position="356"/>
        <end position="375"/>
    </location>
</feature>
<dbReference type="GO" id="GO:0015031">
    <property type="term" value="P:protein transport"/>
    <property type="evidence" value="ECO:0007669"/>
    <property type="project" value="UniProtKB-KW"/>
</dbReference>
<dbReference type="PRINTS" id="PR00701">
    <property type="entry name" value="60KDINNERMP"/>
</dbReference>
<dbReference type="NCBIfam" id="TIGR03593">
    <property type="entry name" value="yidC_nterm"/>
    <property type="match status" value="1"/>
</dbReference>
<evidence type="ECO:0000313" key="16">
    <source>
        <dbReference type="EMBL" id="KLT72497.1"/>
    </source>
</evidence>
<evidence type="ECO:0000256" key="11">
    <source>
        <dbReference type="ARBA" id="ARBA00033245"/>
    </source>
</evidence>
<evidence type="ECO:0000259" key="14">
    <source>
        <dbReference type="Pfam" id="PF02096"/>
    </source>
</evidence>
<name>A0A0J0YQV0_9NEIS</name>
<evidence type="ECO:0000256" key="3">
    <source>
        <dbReference type="ARBA" id="ARBA00015325"/>
    </source>
</evidence>
<evidence type="ECO:0000256" key="9">
    <source>
        <dbReference type="ARBA" id="ARBA00023136"/>
    </source>
</evidence>
<feature type="transmembrane region" description="Helical" evidence="13">
    <location>
        <begin position="466"/>
        <end position="483"/>
    </location>
</feature>
<dbReference type="HAMAP" id="MF_01810">
    <property type="entry name" value="YidC_type1"/>
    <property type="match status" value="1"/>
</dbReference>
<keyword evidence="6 13" id="KW-0812">Transmembrane</keyword>
<evidence type="ECO:0000256" key="5">
    <source>
        <dbReference type="ARBA" id="ARBA00022475"/>
    </source>
</evidence>
<evidence type="ECO:0000256" key="12">
    <source>
        <dbReference type="ARBA" id="ARBA00033342"/>
    </source>
</evidence>
<comment type="subunit">
    <text evidence="13">Interacts with the Sec translocase complex via SecD. Specifically interacts with transmembrane segments of nascent integral membrane proteins during membrane integration.</text>
</comment>
<dbReference type="NCBIfam" id="NF002353">
    <property type="entry name" value="PRK01318.1-4"/>
    <property type="match status" value="1"/>
</dbReference>
<comment type="function">
    <text evidence="13">Required for the insertion and/or proper folding and/or complex formation of integral membrane proteins into the membrane. Involved in integration of membrane proteins that insert both dependently and independently of the Sec translocase complex, as well as at least some lipoproteins. Aids folding of multispanning membrane proteins.</text>
</comment>
<keyword evidence="7 13" id="KW-0653">Protein transport</keyword>
<evidence type="ECO:0000256" key="4">
    <source>
        <dbReference type="ARBA" id="ARBA00022448"/>
    </source>
</evidence>
<keyword evidence="5 13" id="KW-1003">Cell membrane</keyword>